<accession>A0ABT9ESH1</accession>
<evidence type="ECO:0000313" key="2">
    <source>
        <dbReference type="Proteomes" id="UP001177341"/>
    </source>
</evidence>
<protein>
    <recommendedName>
        <fullName evidence="3">Nucleotidyl transferase AbiEii/AbiGii toxin family protein</fullName>
    </recommendedName>
</protein>
<proteinExistence type="predicted"/>
<dbReference type="EMBL" id="JAUYVO010000003">
    <property type="protein sequence ID" value="MDP2522000.1"/>
    <property type="molecule type" value="Genomic_DNA"/>
</dbReference>
<sequence length="235" mass="26470">MNQGTFERLKEMIAQVAEALGPDILSETAFVGGVTTGLLLTDQFAQESVRSTDDVDLIINALGYAQNVAFDKKLKERGFTESPEDDVICRKRLGDIQVDFMPADETLGFTNRWYAAALEHAQDYELKPGLVIRLLTPPYFLATKIEAFKGRGADFLWESRDLEDIVSLIDGRDSIVEDISNADKKMRAFISTELDSIRRDSDFDYLLQSATNGDEGRMEYLHEKIDSIVRQGNEQ</sequence>
<evidence type="ECO:0000313" key="1">
    <source>
        <dbReference type="EMBL" id="MDP2522000.1"/>
    </source>
</evidence>
<gene>
    <name evidence="1" type="ORF">Q8W30_05390</name>
</gene>
<name>A0ABT9ESH1_9GAMM</name>
<evidence type="ECO:0008006" key="3">
    <source>
        <dbReference type="Google" id="ProtNLM"/>
    </source>
</evidence>
<reference evidence="1" key="1">
    <citation type="submission" date="2023-07" db="EMBL/GenBank/DDBJ databases">
        <title>Genome content predicts the carbon catabolic preferences of heterotrophic bacteria.</title>
        <authorList>
            <person name="Gralka M."/>
        </authorList>
    </citation>
    <scope>NUCLEOTIDE SEQUENCE</scope>
    <source>
        <strain evidence="1">5G01</strain>
    </source>
</reference>
<dbReference type="RefSeq" id="WP_305450343.1">
    <property type="nucleotide sequence ID" value="NZ_JAUYVO010000003.1"/>
</dbReference>
<organism evidence="1 2">
    <name type="scientific">Neptunomonas phycophila</name>
    <dbReference type="NCBI Taxonomy" id="1572645"/>
    <lineage>
        <taxon>Bacteria</taxon>
        <taxon>Pseudomonadati</taxon>
        <taxon>Pseudomonadota</taxon>
        <taxon>Gammaproteobacteria</taxon>
        <taxon>Oceanospirillales</taxon>
        <taxon>Oceanospirillaceae</taxon>
        <taxon>Neptunomonas</taxon>
    </lineage>
</organism>
<dbReference type="Proteomes" id="UP001177341">
    <property type="component" value="Unassembled WGS sequence"/>
</dbReference>
<comment type="caution">
    <text evidence="1">The sequence shown here is derived from an EMBL/GenBank/DDBJ whole genome shotgun (WGS) entry which is preliminary data.</text>
</comment>
<keyword evidence="2" id="KW-1185">Reference proteome</keyword>